<dbReference type="RefSeq" id="WP_277567046.1">
    <property type="nucleotide sequence ID" value="NZ_JAPDHZ010000004.1"/>
</dbReference>
<dbReference type="PANTHER" id="PTHR38451:SF1">
    <property type="entry name" value="TRNA (ADENINE(22)-N(1))-METHYLTRANSFERASE"/>
    <property type="match status" value="1"/>
</dbReference>
<accession>A0A9X4QP88</accession>
<dbReference type="PANTHER" id="PTHR38451">
    <property type="entry name" value="TRNA (ADENINE(22)-N(1))-METHYLTRANSFERASE"/>
    <property type="match status" value="1"/>
</dbReference>
<dbReference type="Gene3D" id="1.10.287.1890">
    <property type="match status" value="1"/>
</dbReference>
<evidence type="ECO:0000313" key="1">
    <source>
        <dbReference type="EMBL" id="MDG0793237.1"/>
    </source>
</evidence>
<protein>
    <submittedName>
        <fullName evidence="1">Class I SAM-dependent methyltransferase</fullName>
    </submittedName>
</protein>
<gene>
    <name evidence="1" type="ORF">OMP38_22090</name>
</gene>
<dbReference type="Gene3D" id="3.40.50.150">
    <property type="entry name" value="Vaccinia Virus protein VP39"/>
    <property type="match status" value="1"/>
</dbReference>
<dbReference type="GO" id="GO:0032259">
    <property type="term" value="P:methylation"/>
    <property type="evidence" value="ECO:0007669"/>
    <property type="project" value="UniProtKB-KW"/>
</dbReference>
<dbReference type="InterPro" id="IPR029063">
    <property type="entry name" value="SAM-dependent_MTases_sf"/>
</dbReference>
<dbReference type="Pfam" id="PF12847">
    <property type="entry name" value="Methyltransf_18"/>
    <property type="match status" value="1"/>
</dbReference>
<dbReference type="GO" id="GO:0160105">
    <property type="term" value="F:tRNA (adenine(22)-N1)-methyltransferase activity"/>
    <property type="evidence" value="ECO:0007669"/>
    <property type="project" value="InterPro"/>
</dbReference>
<comment type="caution">
    <text evidence="1">The sequence shown here is derived from an EMBL/GenBank/DDBJ whole genome shotgun (WGS) entry which is preliminary data.</text>
</comment>
<dbReference type="Proteomes" id="UP001153387">
    <property type="component" value="Unassembled WGS sequence"/>
</dbReference>
<name>A0A9X4QP88_9BACL</name>
<reference evidence="1 2" key="1">
    <citation type="submission" date="2022-10" db="EMBL/GenBank/DDBJ databases">
        <title>Comparative genomic analysis of Cohnella hashimotonis sp. nov., isolated from the International Space Station.</title>
        <authorList>
            <person name="Simpson A."/>
            <person name="Venkateswaran K."/>
        </authorList>
    </citation>
    <scope>NUCLEOTIDE SEQUENCE [LARGE SCALE GENOMIC DNA]</scope>
    <source>
        <strain evidence="1 2">DSM 18997</strain>
    </source>
</reference>
<keyword evidence="1" id="KW-0808">Transferase</keyword>
<dbReference type="SUPFAM" id="SSF53335">
    <property type="entry name" value="S-adenosyl-L-methionine-dependent methyltransferases"/>
    <property type="match status" value="1"/>
</dbReference>
<dbReference type="InterPro" id="IPR006901">
    <property type="entry name" value="TrmK"/>
</dbReference>
<organism evidence="1 2">
    <name type="scientific">Cohnella ginsengisoli</name>
    <dbReference type="NCBI Taxonomy" id="425004"/>
    <lineage>
        <taxon>Bacteria</taxon>
        <taxon>Bacillati</taxon>
        <taxon>Bacillota</taxon>
        <taxon>Bacilli</taxon>
        <taxon>Bacillales</taxon>
        <taxon>Paenibacillaceae</taxon>
        <taxon>Cohnella</taxon>
    </lineage>
</organism>
<dbReference type="EMBL" id="JAPDHZ010000004">
    <property type="protein sequence ID" value="MDG0793237.1"/>
    <property type="molecule type" value="Genomic_DNA"/>
</dbReference>
<sequence>MTMKENIDKVAITASKVTIESPKLSKRLAALAEFVKPGARFADIGTDHALLPVHLALSGTIAYAVAGDVNAGPAEAARRQVRAAGVGDIVSVRHGDGLSVLAPNEVDTVCIAGMGGSLMVRLLEEAGEALSGVTTLILSPHVAEDQVRRWLKAHRYVLELERLVEEDGEIYTLLRAERAASAAESEARHRVLYDAALLGAECKAVPTDLLYEMGPLLLRSPDGAFRAKWQGELSKRSRIAQGMKQSDAAETRAKLEAWTRATDEIEEVLACLQGERRSPN</sequence>
<proteinExistence type="predicted"/>
<evidence type="ECO:0000313" key="2">
    <source>
        <dbReference type="Proteomes" id="UP001153387"/>
    </source>
</evidence>
<keyword evidence="1" id="KW-0489">Methyltransferase</keyword>
<dbReference type="PIRSF" id="PIRSF018637">
    <property type="entry name" value="TrmK"/>
    <property type="match status" value="1"/>
</dbReference>
<keyword evidence="2" id="KW-1185">Reference proteome</keyword>
<dbReference type="AlphaFoldDB" id="A0A9X4QP88"/>